<keyword evidence="1" id="KW-0812">Transmembrane</keyword>
<evidence type="ECO:0000313" key="2">
    <source>
        <dbReference type="EMBL" id="KYG77895.1"/>
    </source>
</evidence>
<protein>
    <recommendedName>
        <fullName evidence="4">Outer membrane protein beta-barrel domain-containing protein</fullName>
    </recommendedName>
</protein>
<evidence type="ECO:0000256" key="1">
    <source>
        <dbReference type="SAM" id="Phobius"/>
    </source>
</evidence>
<sequence length="420" mass="47411">MQEERDDIGKFFKNRLSEKEFPFEEEQWDILANKLDDAGLVKIPFWLRFRKRIGYILIPILTFLIGWYWHKVAEKSHVQDTLPASKAPIELPVNEEGEPVITETDELGQQESVADLETQSKAVQEAKPNALLLAERVKPEEETELFNSSSLVQNSKLNTGNDEFTQEGKTLTVPPIGNKILSFYEVAPLSLLELNFPPAQVQGWIELPKGDSLMVEEKTFNPFWSTTVLVAPDFSSTNAKDLFNSLGQTVGLQFNRHSKEKSVWSFGLLLNNKIYTAGKGEYSPSLGYSRSGVEPDLTDARCLVLEIPVSFGMRLFKTNRGSVWTNLGLSSFLFLTEKYSYFYDEYDPSLSTGWEGKNENKHIAAAVGISFVYAHQLSERSSLIFEPYFKTTIQPVGHGNVDLLSSGVNVGFNYKLFSKN</sequence>
<comment type="caution">
    <text evidence="2">The sequence shown here is derived from an EMBL/GenBank/DDBJ whole genome shotgun (WGS) entry which is preliminary data.</text>
</comment>
<dbReference type="OrthoDB" id="1523584at2"/>
<reference evidence="2 3" key="1">
    <citation type="submission" date="2016-01" db="EMBL/GenBank/DDBJ databases">
        <title>Genome sequencing of Roseivirga spongicola UST030701-084.</title>
        <authorList>
            <person name="Selvaratnam C."/>
            <person name="Thevarajoo S."/>
            <person name="Goh K.M."/>
            <person name="Ee R."/>
            <person name="Chan K.-G."/>
            <person name="Chong C.S."/>
        </authorList>
    </citation>
    <scope>NUCLEOTIDE SEQUENCE [LARGE SCALE GENOMIC DNA]</scope>
    <source>
        <strain evidence="2 3">UST030701-084</strain>
    </source>
</reference>
<evidence type="ECO:0008006" key="4">
    <source>
        <dbReference type="Google" id="ProtNLM"/>
    </source>
</evidence>
<keyword evidence="3" id="KW-1185">Reference proteome</keyword>
<keyword evidence="1" id="KW-0472">Membrane</keyword>
<feature type="transmembrane region" description="Helical" evidence="1">
    <location>
        <begin position="53"/>
        <end position="70"/>
    </location>
</feature>
<dbReference type="Proteomes" id="UP000075606">
    <property type="component" value="Unassembled WGS sequence"/>
</dbReference>
<dbReference type="EMBL" id="LRPC01000001">
    <property type="protein sequence ID" value="KYG77895.1"/>
    <property type="molecule type" value="Genomic_DNA"/>
</dbReference>
<dbReference type="AlphaFoldDB" id="A0A150XGR3"/>
<evidence type="ECO:0000313" key="3">
    <source>
        <dbReference type="Proteomes" id="UP000075606"/>
    </source>
</evidence>
<proteinExistence type="predicted"/>
<accession>A0A150XGR3</accession>
<dbReference type="STRING" id="333140.AWW68_03765"/>
<name>A0A150XGR3_9BACT</name>
<keyword evidence="1" id="KW-1133">Transmembrane helix</keyword>
<dbReference type="RefSeq" id="WP_068216738.1">
    <property type="nucleotide sequence ID" value="NZ_CP139724.1"/>
</dbReference>
<gene>
    <name evidence="2" type="ORF">AWW68_03765</name>
</gene>
<organism evidence="2 3">
    <name type="scientific">Roseivirga spongicola</name>
    <dbReference type="NCBI Taxonomy" id="333140"/>
    <lineage>
        <taxon>Bacteria</taxon>
        <taxon>Pseudomonadati</taxon>
        <taxon>Bacteroidota</taxon>
        <taxon>Cytophagia</taxon>
        <taxon>Cytophagales</taxon>
        <taxon>Roseivirgaceae</taxon>
        <taxon>Roseivirga</taxon>
    </lineage>
</organism>